<dbReference type="Proteomes" id="UP000198688">
    <property type="component" value="Chromosome I"/>
</dbReference>
<organism evidence="1 2">
    <name type="scientific">Actinoplanes derwentensis</name>
    <dbReference type="NCBI Taxonomy" id="113562"/>
    <lineage>
        <taxon>Bacteria</taxon>
        <taxon>Bacillati</taxon>
        <taxon>Actinomycetota</taxon>
        <taxon>Actinomycetes</taxon>
        <taxon>Micromonosporales</taxon>
        <taxon>Micromonosporaceae</taxon>
        <taxon>Actinoplanes</taxon>
    </lineage>
</organism>
<dbReference type="SUPFAM" id="SSF49899">
    <property type="entry name" value="Concanavalin A-like lectins/glucanases"/>
    <property type="match status" value="1"/>
</dbReference>
<sequence>MLVGVRFLRTAAVVVVFALPFGIVPPGKTVEVRYLGYLAGPEQVTDSSGRGLHGEVRTGGGGAVTSVLDPGGNRILRFPGGHCTSAPCPQAIIRPAGSESLGGRGKFTFGADIRLTEPAPLDAGMNVFQFGSAGDGHSQWKLQVDSGRPSCRWSDGTTVVKLDAGRPLTVGRWYRVTCARLSPSLFQLRIRDPRTEGQVAAPVQSTARLGDILPKGTVLIGGKRINPNRSDVDTDQFHGDLDAIEFTR</sequence>
<evidence type="ECO:0000313" key="2">
    <source>
        <dbReference type="Proteomes" id="UP000198688"/>
    </source>
</evidence>
<reference evidence="1 2" key="1">
    <citation type="submission" date="2016-10" db="EMBL/GenBank/DDBJ databases">
        <authorList>
            <person name="de Groot N.N."/>
        </authorList>
    </citation>
    <scope>NUCLEOTIDE SEQUENCE [LARGE SCALE GENOMIC DNA]</scope>
    <source>
        <strain evidence="1 2">DSM 43941</strain>
    </source>
</reference>
<evidence type="ECO:0000313" key="1">
    <source>
        <dbReference type="EMBL" id="SDT27065.1"/>
    </source>
</evidence>
<dbReference type="InterPro" id="IPR013320">
    <property type="entry name" value="ConA-like_dom_sf"/>
</dbReference>
<dbReference type="AlphaFoldDB" id="A0A1H1YZT0"/>
<dbReference type="Gene3D" id="2.60.120.200">
    <property type="match status" value="1"/>
</dbReference>
<evidence type="ECO:0008006" key="3">
    <source>
        <dbReference type="Google" id="ProtNLM"/>
    </source>
</evidence>
<gene>
    <name evidence="1" type="ORF">SAMN04489716_3074</name>
</gene>
<proteinExistence type="predicted"/>
<keyword evidence="2" id="KW-1185">Reference proteome</keyword>
<name>A0A1H1YZT0_9ACTN</name>
<protein>
    <recommendedName>
        <fullName evidence="3">Concanavalin A-like lectin/glucanases superfamily protein</fullName>
    </recommendedName>
</protein>
<accession>A0A1H1YZT0</accession>
<dbReference type="EMBL" id="LT629758">
    <property type="protein sequence ID" value="SDT27065.1"/>
    <property type="molecule type" value="Genomic_DNA"/>
</dbReference>